<evidence type="ECO:0000256" key="1">
    <source>
        <dbReference type="ARBA" id="ARBA00022475"/>
    </source>
</evidence>
<dbReference type="InterPro" id="IPR010445">
    <property type="entry name" value="LapA_dom"/>
</dbReference>
<feature type="domain" description="Lipopolysaccharide assembly protein A" evidence="6">
    <location>
        <begin position="21"/>
        <end position="66"/>
    </location>
</feature>
<protein>
    <recommendedName>
        <fullName evidence="6">Lipopolysaccharide assembly protein A domain-containing protein</fullName>
    </recommendedName>
</protein>
<dbReference type="HOGENOM" id="CLU_2771579_0_0_9"/>
<dbReference type="Pfam" id="PF06305">
    <property type="entry name" value="LapA_dom"/>
    <property type="match status" value="1"/>
</dbReference>
<evidence type="ECO:0000256" key="3">
    <source>
        <dbReference type="ARBA" id="ARBA00022989"/>
    </source>
</evidence>
<dbReference type="PANTHER" id="PTHR41335">
    <property type="entry name" value="MEMBRANE PROTEIN-RELATED"/>
    <property type="match status" value="1"/>
</dbReference>
<reference evidence="7 8" key="1">
    <citation type="submission" date="2008-04" db="EMBL/GenBank/DDBJ databases">
        <title>Complete sequence of chromosome of Natranaerobius thermophilus JW/NM-WN-LF.</title>
        <authorList>
            <consortium name="US DOE Joint Genome Institute"/>
            <person name="Copeland A."/>
            <person name="Lucas S."/>
            <person name="Lapidus A."/>
            <person name="Glavina del Rio T."/>
            <person name="Dalin E."/>
            <person name="Tice H."/>
            <person name="Bruce D."/>
            <person name="Goodwin L."/>
            <person name="Pitluck S."/>
            <person name="Chertkov O."/>
            <person name="Brettin T."/>
            <person name="Detter J.C."/>
            <person name="Han C."/>
            <person name="Kuske C.R."/>
            <person name="Schmutz J."/>
            <person name="Larimer F."/>
            <person name="Land M."/>
            <person name="Hauser L."/>
            <person name="Kyrpides N."/>
            <person name="Lykidis A."/>
            <person name="Mesbah N.M."/>
            <person name="Wiegel J."/>
        </authorList>
    </citation>
    <scope>NUCLEOTIDE SEQUENCE [LARGE SCALE GENOMIC DNA]</scope>
    <source>
        <strain evidence="8">ATCC BAA-1301 / DSM 18059 / JW/NM-WN-LF</strain>
    </source>
</reference>
<reference evidence="7 8" key="2">
    <citation type="journal article" date="2011" name="J. Bacteriol.">
        <title>Complete genome sequence of the anaerobic, halophilic alkalithermophile Natranaerobius thermophilus JW/NM-WN-LF.</title>
        <authorList>
            <person name="Zhao B."/>
            <person name="Mesbah N.M."/>
            <person name="Dalin E."/>
            <person name="Goodwin L."/>
            <person name="Nolan M."/>
            <person name="Pitluck S."/>
            <person name="Chertkov O."/>
            <person name="Brettin T.S."/>
            <person name="Han J."/>
            <person name="Larimer F.W."/>
            <person name="Land M.L."/>
            <person name="Hauser L."/>
            <person name="Kyrpides N."/>
            <person name="Wiegel J."/>
        </authorList>
    </citation>
    <scope>NUCLEOTIDE SEQUENCE [LARGE SCALE GENOMIC DNA]</scope>
    <source>
        <strain evidence="8">ATCC BAA-1301 / DSM 18059 / JW/NM-WN-LF</strain>
    </source>
</reference>
<keyword evidence="3 5" id="KW-1133">Transmembrane helix</keyword>
<feature type="transmembrane region" description="Helical" evidence="5">
    <location>
        <begin position="41"/>
        <end position="61"/>
    </location>
</feature>
<dbReference type="AlphaFoldDB" id="B2A759"/>
<dbReference type="InParanoid" id="B2A759"/>
<evidence type="ECO:0000256" key="2">
    <source>
        <dbReference type="ARBA" id="ARBA00022692"/>
    </source>
</evidence>
<keyword evidence="8" id="KW-1185">Reference proteome</keyword>
<organism evidence="7 8">
    <name type="scientific">Natranaerobius thermophilus (strain ATCC BAA-1301 / DSM 18059 / JW/NM-WN-LF)</name>
    <dbReference type="NCBI Taxonomy" id="457570"/>
    <lineage>
        <taxon>Bacteria</taxon>
        <taxon>Bacillati</taxon>
        <taxon>Bacillota</taxon>
        <taxon>Clostridia</taxon>
        <taxon>Natranaerobiales</taxon>
        <taxon>Natranaerobiaceae</taxon>
        <taxon>Natranaerobius</taxon>
    </lineage>
</organism>
<evidence type="ECO:0000313" key="8">
    <source>
        <dbReference type="Proteomes" id="UP000001683"/>
    </source>
</evidence>
<sequence>MRPKAIAILVIAIIFLILLFQNTHQVELQLLFWKIDGPLILLILLSLAGGFVIGYLTRALFTISRRNKM</sequence>
<dbReference type="KEGG" id="nth:Nther_0659"/>
<evidence type="ECO:0000256" key="5">
    <source>
        <dbReference type="SAM" id="Phobius"/>
    </source>
</evidence>
<evidence type="ECO:0000259" key="6">
    <source>
        <dbReference type="Pfam" id="PF06305"/>
    </source>
</evidence>
<dbReference type="GO" id="GO:0005886">
    <property type="term" value="C:plasma membrane"/>
    <property type="evidence" value="ECO:0007669"/>
    <property type="project" value="InterPro"/>
</dbReference>
<proteinExistence type="predicted"/>
<keyword evidence="2 5" id="KW-0812">Transmembrane</keyword>
<name>B2A759_NATTJ</name>
<evidence type="ECO:0000256" key="4">
    <source>
        <dbReference type="ARBA" id="ARBA00023136"/>
    </source>
</evidence>
<dbReference type="PANTHER" id="PTHR41335:SF1">
    <property type="entry name" value="MEMBRANE PROTEIN"/>
    <property type="match status" value="1"/>
</dbReference>
<evidence type="ECO:0000313" key="7">
    <source>
        <dbReference type="EMBL" id="ACB84253.1"/>
    </source>
</evidence>
<gene>
    <name evidence="7" type="ordered locus">Nther_0659</name>
</gene>
<accession>B2A759</accession>
<dbReference type="RefSeq" id="WP_012447137.1">
    <property type="nucleotide sequence ID" value="NC_010718.1"/>
</dbReference>
<dbReference type="EMBL" id="CP001034">
    <property type="protein sequence ID" value="ACB84253.1"/>
    <property type="molecule type" value="Genomic_DNA"/>
</dbReference>
<dbReference type="Proteomes" id="UP000001683">
    <property type="component" value="Chromosome"/>
</dbReference>
<keyword evidence="4 5" id="KW-0472">Membrane</keyword>
<keyword evidence="1" id="KW-1003">Cell membrane</keyword>